<dbReference type="EMBL" id="BTSX01000005">
    <property type="protein sequence ID" value="GMT01713.1"/>
    <property type="molecule type" value="Genomic_DNA"/>
</dbReference>
<evidence type="ECO:0000313" key="2">
    <source>
        <dbReference type="Proteomes" id="UP001432027"/>
    </source>
</evidence>
<sequence length="179" mass="20368">MDHLPDLKQAEAILSRMHSLEAKDQQVFSARVDQEEAAVCHCTLCPSRDQEEQYDYCCQSLFRLPLRKNGQHLREGLKEKLRDPSTPCICLNPLFSNFLLTDTATNAAVALRNYETGTVDMDENRSRRFACYRLIIATVMGPLGRGIRVRLPACIISEVRKRWPSHSNTGFKPSDVLDD</sequence>
<name>A0AAV5U511_9BILA</name>
<gene>
    <name evidence="1" type="ORF">PENTCL1PPCAC_23887</name>
</gene>
<reference evidence="1" key="1">
    <citation type="submission" date="2023-10" db="EMBL/GenBank/DDBJ databases">
        <title>Genome assembly of Pristionchus species.</title>
        <authorList>
            <person name="Yoshida K."/>
            <person name="Sommer R.J."/>
        </authorList>
    </citation>
    <scope>NUCLEOTIDE SEQUENCE</scope>
    <source>
        <strain evidence="1">RS0144</strain>
    </source>
</reference>
<keyword evidence="2" id="KW-1185">Reference proteome</keyword>
<dbReference type="PANTHER" id="PTHR36981:SF1">
    <property type="entry name" value="P2X PURINORECEPTOR 7 INTRACELLULAR DOMAIN-CONTAINING PROTEIN"/>
    <property type="match status" value="1"/>
</dbReference>
<dbReference type="PANTHER" id="PTHR36981">
    <property type="entry name" value="ZGC:195170"/>
    <property type="match status" value="1"/>
</dbReference>
<protein>
    <recommendedName>
        <fullName evidence="3">Ribosomal protein</fullName>
    </recommendedName>
</protein>
<evidence type="ECO:0000313" key="1">
    <source>
        <dbReference type="EMBL" id="GMT01713.1"/>
    </source>
</evidence>
<proteinExistence type="predicted"/>
<dbReference type="AlphaFoldDB" id="A0AAV5U511"/>
<accession>A0AAV5U511</accession>
<evidence type="ECO:0008006" key="3">
    <source>
        <dbReference type="Google" id="ProtNLM"/>
    </source>
</evidence>
<organism evidence="1 2">
    <name type="scientific">Pristionchus entomophagus</name>
    <dbReference type="NCBI Taxonomy" id="358040"/>
    <lineage>
        <taxon>Eukaryota</taxon>
        <taxon>Metazoa</taxon>
        <taxon>Ecdysozoa</taxon>
        <taxon>Nematoda</taxon>
        <taxon>Chromadorea</taxon>
        <taxon>Rhabditida</taxon>
        <taxon>Rhabditina</taxon>
        <taxon>Diplogasteromorpha</taxon>
        <taxon>Diplogasteroidea</taxon>
        <taxon>Neodiplogasteridae</taxon>
        <taxon>Pristionchus</taxon>
    </lineage>
</organism>
<dbReference type="Proteomes" id="UP001432027">
    <property type="component" value="Unassembled WGS sequence"/>
</dbReference>
<comment type="caution">
    <text evidence="1">The sequence shown here is derived from an EMBL/GenBank/DDBJ whole genome shotgun (WGS) entry which is preliminary data.</text>
</comment>